<evidence type="ECO:0000313" key="1">
    <source>
        <dbReference type="EMBL" id="RRT63821.1"/>
    </source>
</evidence>
<name>A0A426ZIP3_ENSVE</name>
<sequence>VAAPASGAGLPCGLLPLRATSASLAGCCPCERRHPPLRAGPGRPLAGGLGHDLVVGGRPYMGAGRG</sequence>
<dbReference type="EMBL" id="AMZH03006444">
    <property type="protein sequence ID" value="RRT63821.1"/>
    <property type="molecule type" value="Genomic_DNA"/>
</dbReference>
<accession>A0A426ZIP3</accession>
<evidence type="ECO:0000313" key="2">
    <source>
        <dbReference type="Proteomes" id="UP000287651"/>
    </source>
</evidence>
<organism evidence="1 2">
    <name type="scientific">Ensete ventricosum</name>
    <name type="common">Abyssinian banana</name>
    <name type="synonym">Musa ensete</name>
    <dbReference type="NCBI Taxonomy" id="4639"/>
    <lineage>
        <taxon>Eukaryota</taxon>
        <taxon>Viridiplantae</taxon>
        <taxon>Streptophyta</taxon>
        <taxon>Embryophyta</taxon>
        <taxon>Tracheophyta</taxon>
        <taxon>Spermatophyta</taxon>
        <taxon>Magnoliopsida</taxon>
        <taxon>Liliopsida</taxon>
        <taxon>Zingiberales</taxon>
        <taxon>Musaceae</taxon>
        <taxon>Ensete</taxon>
    </lineage>
</organism>
<protein>
    <submittedName>
        <fullName evidence="1">Uncharacterized protein</fullName>
    </submittedName>
</protein>
<reference evidence="1 2" key="1">
    <citation type="journal article" date="2014" name="Agronomy (Basel)">
        <title>A Draft Genome Sequence for Ensete ventricosum, the Drought-Tolerant Tree Against Hunger.</title>
        <authorList>
            <person name="Harrison J."/>
            <person name="Moore K.A."/>
            <person name="Paszkiewicz K."/>
            <person name="Jones T."/>
            <person name="Grant M."/>
            <person name="Ambacheew D."/>
            <person name="Muzemil S."/>
            <person name="Studholme D.J."/>
        </authorList>
    </citation>
    <scope>NUCLEOTIDE SEQUENCE [LARGE SCALE GENOMIC DNA]</scope>
</reference>
<dbReference type="AlphaFoldDB" id="A0A426ZIP3"/>
<feature type="non-terminal residue" evidence="1">
    <location>
        <position position="1"/>
    </location>
</feature>
<dbReference type="Proteomes" id="UP000287651">
    <property type="component" value="Unassembled WGS sequence"/>
</dbReference>
<comment type="caution">
    <text evidence="1">The sequence shown here is derived from an EMBL/GenBank/DDBJ whole genome shotgun (WGS) entry which is preliminary data.</text>
</comment>
<gene>
    <name evidence="1" type="ORF">B296_00037031</name>
</gene>
<proteinExistence type="predicted"/>